<keyword evidence="2" id="KW-1185">Reference proteome</keyword>
<dbReference type="EMBL" id="BAAANT010000004">
    <property type="protein sequence ID" value="GAA2133757.1"/>
    <property type="molecule type" value="Genomic_DNA"/>
</dbReference>
<sequence>MKPFHSTARVHFDELDPMGILHNARYQIHVERALSVFFESAFFGSAFHESTAADPSAVLGGDPDKFHAVRRFEIDFAQPFRGEGRLRTELWLEHLGRTSTRHGFACLGPDGELHATGARTVVKVDPGNFRPTAWSAAWREAHLTGLRLERSLSQPPL</sequence>
<dbReference type="InterPro" id="IPR029069">
    <property type="entry name" value="HotDog_dom_sf"/>
</dbReference>
<evidence type="ECO:0000313" key="2">
    <source>
        <dbReference type="Proteomes" id="UP001422759"/>
    </source>
</evidence>
<gene>
    <name evidence="1" type="ORF">GCM10009760_10260</name>
</gene>
<dbReference type="SUPFAM" id="SSF54637">
    <property type="entry name" value="Thioesterase/thiol ester dehydrase-isomerase"/>
    <property type="match status" value="1"/>
</dbReference>
<proteinExistence type="predicted"/>
<dbReference type="CDD" id="cd00586">
    <property type="entry name" value="4HBT"/>
    <property type="match status" value="1"/>
</dbReference>
<protein>
    <submittedName>
        <fullName evidence="1">Hotdog domain-containing protein</fullName>
    </submittedName>
</protein>
<reference evidence="2" key="1">
    <citation type="journal article" date="2019" name="Int. J. Syst. Evol. Microbiol.">
        <title>The Global Catalogue of Microorganisms (GCM) 10K type strain sequencing project: providing services to taxonomists for standard genome sequencing and annotation.</title>
        <authorList>
            <consortium name="The Broad Institute Genomics Platform"/>
            <consortium name="The Broad Institute Genome Sequencing Center for Infectious Disease"/>
            <person name="Wu L."/>
            <person name="Ma J."/>
        </authorList>
    </citation>
    <scope>NUCLEOTIDE SEQUENCE [LARGE SCALE GENOMIC DNA]</scope>
    <source>
        <strain evidence="2">JCM 14560</strain>
    </source>
</reference>
<dbReference type="Proteomes" id="UP001422759">
    <property type="component" value="Unassembled WGS sequence"/>
</dbReference>
<name>A0ABP5KNV9_9ACTN</name>
<comment type="caution">
    <text evidence="1">The sequence shown here is derived from an EMBL/GenBank/DDBJ whole genome shotgun (WGS) entry which is preliminary data.</text>
</comment>
<accession>A0ABP5KNV9</accession>
<organism evidence="1 2">
    <name type="scientific">Kitasatospora kazusensis</name>
    <dbReference type="NCBI Taxonomy" id="407974"/>
    <lineage>
        <taxon>Bacteria</taxon>
        <taxon>Bacillati</taxon>
        <taxon>Actinomycetota</taxon>
        <taxon>Actinomycetes</taxon>
        <taxon>Kitasatosporales</taxon>
        <taxon>Streptomycetaceae</taxon>
        <taxon>Kitasatospora</taxon>
    </lineage>
</organism>
<evidence type="ECO:0000313" key="1">
    <source>
        <dbReference type="EMBL" id="GAA2133757.1"/>
    </source>
</evidence>
<dbReference type="Gene3D" id="3.10.129.10">
    <property type="entry name" value="Hotdog Thioesterase"/>
    <property type="match status" value="1"/>
</dbReference>